<evidence type="ECO:0000256" key="1">
    <source>
        <dbReference type="ARBA" id="ARBA00004123"/>
    </source>
</evidence>
<evidence type="ECO:0000313" key="14">
    <source>
        <dbReference type="Proteomes" id="UP000887565"/>
    </source>
</evidence>
<organism evidence="14 15">
    <name type="scientific">Romanomermis culicivorax</name>
    <name type="common">Nematode worm</name>
    <dbReference type="NCBI Taxonomy" id="13658"/>
    <lineage>
        <taxon>Eukaryota</taxon>
        <taxon>Metazoa</taxon>
        <taxon>Ecdysozoa</taxon>
        <taxon>Nematoda</taxon>
        <taxon>Enoplea</taxon>
        <taxon>Dorylaimia</taxon>
        <taxon>Mermithida</taxon>
        <taxon>Mermithoidea</taxon>
        <taxon>Mermithidae</taxon>
        <taxon>Romanomermis</taxon>
    </lineage>
</organism>
<dbReference type="WBParaSite" id="nRc.2.0.1.t46780-RA">
    <property type="protein sequence ID" value="nRc.2.0.1.t46780-RA"/>
    <property type="gene ID" value="nRc.2.0.1.g46780"/>
</dbReference>
<dbReference type="InterPro" id="IPR013088">
    <property type="entry name" value="Znf_NHR/GATA"/>
</dbReference>
<dbReference type="SUPFAM" id="SSF57716">
    <property type="entry name" value="Glucocorticoid receptor-like (DNA-binding domain)"/>
    <property type="match status" value="1"/>
</dbReference>
<evidence type="ECO:0000259" key="13">
    <source>
        <dbReference type="PROSITE" id="PS51843"/>
    </source>
</evidence>
<proteinExistence type="inferred from homology"/>
<dbReference type="SMART" id="SM00399">
    <property type="entry name" value="ZnF_C4"/>
    <property type="match status" value="1"/>
</dbReference>
<evidence type="ECO:0000256" key="9">
    <source>
        <dbReference type="ARBA" id="ARBA00023242"/>
    </source>
</evidence>
<keyword evidence="3 10" id="KW-0863">Zinc-finger</keyword>
<evidence type="ECO:0000256" key="5">
    <source>
        <dbReference type="ARBA" id="ARBA00023015"/>
    </source>
</evidence>
<dbReference type="GO" id="GO:0005634">
    <property type="term" value="C:nucleus"/>
    <property type="evidence" value="ECO:0007669"/>
    <property type="project" value="UniProtKB-SubCell"/>
</dbReference>
<reference evidence="15" key="1">
    <citation type="submission" date="2022-11" db="UniProtKB">
        <authorList>
            <consortium name="WormBaseParasite"/>
        </authorList>
    </citation>
    <scope>IDENTIFICATION</scope>
</reference>
<keyword evidence="5 10" id="KW-0805">Transcription regulation</keyword>
<evidence type="ECO:0000256" key="10">
    <source>
        <dbReference type="RuleBase" id="RU004334"/>
    </source>
</evidence>
<dbReference type="InterPro" id="IPR035500">
    <property type="entry name" value="NHR-like_dom_sf"/>
</dbReference>
<evidence type="ECO:0000256" key="11">
    <source>
        <dbReference type="SAM" id="MobiDB-lite"/>
    </source>
</evidence>
<evidence type="ECO:0000256" key="7">
    <source>
        <dbReference type="ARBA" id="ARBA00023163"/>
    </source>
</evidence>
<dbReference type="AlphaFoldDB" id="A0A915L6M9"/>
<dbReference type="InterPro" id="IPR050274">
    <property type="entry name" value="Nuclear_hormone_rcpt_NR2"/>
</dbReference>
<keyword evidence="4 10" id="KW-0862">Zinc</keyword>
<feature type="region of interest" description="Disordered" evidence="11">
    <location>
        <begin position="117"/>
        <end position="176"/>
    </location>
</feature>
<dbReference type="InterPro" id="IPR001723">
    <property type="entry name" value="Nuclear_hrmn_rcpt"/>
</dbReference>
<keyword evidence="14" id="KW-1185">Reference proteome</keyword>
<dbReference type="Gene3D" id="3.30.50.10">
    <property type="entry name" value="Erythroid Transcription Factor GATA-1, subunit A"/>
    <property type="match status" value="1"/>
</dbReference>
<feature type="compositionally biased region" description="Low complexity" evidence="11">
    <location>
        <begin position="129"/>
        <end position="144"/>
    </location>
</feature>
<dbReference type="PROSITE" id="PS51030">
    <property type="entry name" value="NUCLEAR_REC_DBD_2"/>
    <property type="match status" value="1"/>
</dbReference>
<dbReference type="Pfam" id="PF00104">
    <property type="entry name" value="Hormone_recep"/>
    <property type="match status" value="1"/>
</dbReference>
<dbReference type="SMART" id="SM00430">
    <property type="entry name" value="HOLI"/>
    <property type="match status" value="1"/>
</dbReference>
<evidence type="ECO:0000259" key="12">
    <source>
        <dbReference type="PROSITE" id="PS51030"/>
    </source>
</evidence>
<dbReference type="PANTHER" id="PTHR24083">
    <property type="entry name" value="NUCLEAR HORMONE RECEPTOR"/>
    <property type="match status" value="1"/>
</dbReference>
<dbReference type="InterPro" id="IPR001628">
    <property type="entry name" value="Znf_hrmn_rcpt"/>
</dbReference>
<feature type="domain" description="Nuclear receptor" evidence="12">
    <location>
        <begin position="183"/>
        <end position="258"/>
    </location>
</feature>
<sequence>MGTIPNCEKIITRYSDGEGRRQLFAFGVPVRSCCVLFAEQKEKSVENLWRVWTSFISPFFWTVPVLTPYFFTTRHWSTSFEMDPFSANYALASAAALHPLLGPTALYLDYHPLRQLQRKIPPPPPPDQLPASPSSLSSSLSTCSDNSKKMVKDSSSGEEAAAKRLKSQTAPLPDDNIGQQTANVECVVCGDKSSGKHYGQLTCEGCKSFFKRSVRRNVQYVCRNNNDCPVDLNHRNQCQHCRLRKCYEAGMRREAVQRGRVPLSFQPFHHNGQDLYKLPAVASSAVHQRKDCSPKPSKASVEAFPDFITQLLTAEPYSPSLGSGFVLSNVENGLLGIDQLGELSARILFTTIEWARNLHIFNALKLTDQIILLCSSWSELFLLNMAQCNVILHAASFLAATNFYSPPAPNIMTGGDRVLHLMDQICKFQGKVEKLRSLKLNAAEYACLKALALFSSDMTTHSLELTLSYDYIENSEKVRITNRCRHDLVSLRIYLLDFKIQIT</sequence>
<evidence type="ECO:0000256" key="4">
    <source>
        <dbReference type="ARBA" id="ARBA00022833"/>
    </source>
</evidence>
<dbReference type="PROSITE" id="PS00031">
    <property type="entry name" value="NUCLEAR_REC_DBD_1"/>
    <property type="match status" value="1"/>
</dbReference>
<dbReference type="Proteomes" id="UP000887565">
    <property type="component" value="Unplaced"/>
</dbReference>
<accession>A0A915L6M9</accession>
<comment type="similarity">
    <text evidence="10">Belongs to the nuclear hormone receptor family.</text>
</comment>
<dbReference type="PROSITE" id="PS51843">
    <property type="entry name" value="NR_LBD"/>
    <property type="match status" value="1"/>
</dbReference>
<keyword evidence="7 10" id="KW-0804">Transcription</keyword>
<dbReference type="FunFam" id="3.30.50.10:FF:000006">
    <property type="entry name" value="Nuclear receptor subfamily 5 group A member"/>
    <property type="match status" value="1"/>
</dbReference>
<dbReference type="SUPFAM" id="SSF48508">
    <property type="entry name" value="Nuclear receptor ligand-binding domain"/>
    <property type="match status" value="1"/>
</dbReference>
<dbReference type="Gene3D" id="1.10.565.10">
    <property type="entry name" value="Retinoid X Receptor"/>
    <property type="match status" value="1"/>
</dbReference>
<dbReference type="PRINTS" id="PR00047">
    <property type="entry name" value="STROIDFINGER"/>
</dbReference>
<dbReference type="GO" id="GO:0008270">
    <property type="term" value="F:zinc ion binding"/>
    <property type="evidence" value="ECO:0007669"/>
    <property type="project" value="UniProtKB-KW"/>
</dbReference>
<keyword evidence="8 10" id="KW-0675">Receptor</keyword>
<keyword evidence="9 10" id="KW-0539">Nucleus</keyword>
<dbReference type="Pfam" id="PF00105">
    <property type="entry name" value="zf-C4"/>
    <property type="match status" value="1"/>
</dbReference>
<evidence type="ECO:0000256" key="6">
    <source>
        <dbReference type="ARBA" id="ARBA00023125"/>
    </source>
</evidence>
<dbReference type="GO" id="GO:0043565">
    <property type="term" value="F:sequence-specific DNA binding"/>
    <property type="evidence" value="ECO:0007669"/>
    <property type="project" value="InterPro"/>
</dbReference>
<dbReference type="InterPro" id="IPR000536">
    <property type="entry name" value="Nucl_hrmn_rcpt_lig-bd"/>
</dbReference>
<name>A0A915L6M9_ROMCU</name>
<dbReference type="GO" id="GO:0006357">
    <property type="term" value="P:regulation of transcription by RNA polymerase II"/>
    <property type="evidence" value="ECO:0007669"/>
    <property type="project" value="UniProtKB-ARBA"/>
</dbReference>
<evidence type="ECO:0000256" key="3">
    <source>
        <dbReference type="ARBA" id="ARBA00022771"/>
    </source>
</evidence>
<comment type="subcellular location">
    <subcellularLocation>
        <location evidence="1 10">Nucleus</location>
    </subcellularLocation>
</comment>
<dbReference type="CDD" id="cd06916">
    <property type="entry name" value="NR_DBD_like"/>
    <property type="match status" value="1"/>
</dbReference>
<dbReference type="PRINTS" id="PR00398">
    <property type="entry name" value="STRDHORMONER"/>
</dbReference>
<protein>
    <submittedName>
        <fullName evidence="15">Uncharacterized protein</fullName>
    </submittedName>
</protein>
<keyword evidence="6 10" id="KW-0238">DNA-binding</keyword>
<evidence type="ECO:0000256" key="8">
    <source>
        <dbReference type="ARBA" id="ARBA00023170"/>
    </source>
</evidence>
<dbReference type="GO" id="GO:0003700">
    <property type="term" value="F:DNA-binding transcription factor activity"/>
    <property type="evidence" value="ECO:0007669"/>
    <property type="project" value="InterPro"/>
</dbReference>
<dbReference type="OMA" id="APLEVIC"/>
<evidence type="ECO:0000256" key="2">
    <source>
        <dbReference type="ARBA" id="ARBA00022723"/>
    </source>
</evidence>
<evidence type="ECO:0000313" key="15">
    <source>
        <dbReference type="WBParaSite" id="nRc.2.0.1.t46780-RA"/>
    </source>
</evidence>
<feature type="domain" description="NR LBD" evidence="13">
    <location>
        <begin position="303"/>
        <end position="503"/>
    </location>
</feature>
<keyword evidence="2 10" id="KW-0479">Metal-binding</keyword>